<reference evidence="6 7" key="1">
    <citation type="submission" date="2017-07" db="EMBL/GenBank/DDBJ databases">
        <title>Draft Genome Sequences of Select Purple Nonsulfur Bacteria.</title>
        <authorList>
            <person name="Lasarre B."/>
            <person name="Mckinlay J.B."/>
        </authorList>
    </citation>
    <scope>NUCLEOTIDE SEQUENCE [LARGE SCALE GENOMIC DNA]</scope>
    <source>
        <strain evidence="6 7">DSM 11907</strain>
    </source>
</reference>
<dbReference type="Gene3D" id="1.10.10.10">
    <property type="entry name" value="Winged helix-like DNA-binding domain superfamily/Winged helix DNA-binding domain"/>
    <property type="match status" value="1"/>
</dbReference>
<evidence type="ECO:0000259" key="5">
    <source>
        <dbReference type="PROSITE" id="PS51078"/>
    </source>
</evidence>
<organism evidence="6 7">
    <name type="scientific">Rhodoplanes elegans</name>
    <dbReference type="NCBI Taxonomy" id="29408"/>
    <lineage>
        <taxon>Bacteria</taxon>
        <taxon>Pseudomonadati</taxon>
        <taxon>Pseudomonadota</taxon>
        <taxon>Alphaproteobacteria</taxon>
        <taxon>Hyphomicrobiales</taxon>
        <taxon>Nitrobacteraceae</taxon>
        <taxon>Rhodoplanes</taxon>
    </lineage>
</organism>
<dbReference type="GO" id="GO:0045892">
    <property type="term" value="P:negative regulation of DNA-templated transcription"/>
    <property type="evidence" value="ECO:0007669"/>
    <property type="project" value="TreeGrafter"/>
</dbReference>
<keyword evidence="3" id="KW-0804">Transcription</keyword>
<evidence type="ECO:0000313" key="6">
    <source>
        <dbReference type="EMBL" id="RAI40764.1"/>
    </source>
</evidence>
<name>A0A327KS53_9BRAD</name>
<evidence type="ECO:0000256" key="3">
    <source>
        <dbReference type="ARBA" id="ARBA00023163"/>
    </source>
</evidence>
<dbReference type="InterPro" id="IPR036388">
    <property type="entry name" value="WH-like_DNA-bd_sf"/>
</dbReference>
<dbReference type="Gene3D" id="3.30.450.40">
    <property type="match status" value="1"/>
</dbReference>
<evidence type="ECO:0008006" key="8">
    <source>
        <dbReference type="Google" id="ProtNLM"/>
    </source>
</evidence>
<dbReference type="InterPro" id="IPR050707">
    <property type="entry name" value="HTH_MetabolicPath_Reg"/>
</dbReference>
<dbReference type="OrthoDB" id="31778at2"/>
<dbReference type="SUPFAM" id="SSF55781">
    <property type="entry name" value="GAF domain-like"/>
    <property type="match status" value="1"/>
</dbReference>
<gene>
    <name evidence="6" type="ORF">CH338_05250</name>
</gene>
<dbReference type="GO" id="GO:0003700">
    <property type="term" value="F:DNA-binding transcription factor activity"/>
    <property type="evidence" value="ECO:0007669"/>
    <property type="project" value="TreeGrafter"/>
</dbReference>
<dbReference type="PANTHER" id="PTHR30136">
    <property type="entry name" value="HELIX-TURN-HELIX TRANSCRIPTIONAL REGULATOR, ICLR FAMILY"/>
    <property type="match status" value="1"/>
</dbReference>
<dbReference type="InterPro" id="IPR005471">
    <property type="entry name" value="Tscrpt_reg_IclR_N"/>
</dbReference>
<evidence type="ECO:0000256" key="2">
    <source>
        <dbReference type="ARBA" id="ARBA00023125"/>
    </source>
</evidence>
<dbReference type="GO" id="GO:0003677">
    <property type="term" value="F:DNA binding"/>
    <property type="evidence" value="ECO:0007669"/>
    <property type="project" value="UniProtKB-KW"/>
</dbReference>
<proteinExistence type="predicted"/>
<evidence type="ECO:0000256" key="1">
    <source>
        <dbReference type="ARBA" id="ARBA00023015"/>
    </source>
</evidence>
<keyword evidence="2" id="KW-0238">DNA-binding</keyword>
<keyword evidence="1" id="KW-0805">Transcription regulation</keyword>
<dbReference type="SUPFAM" id="SSF46785">
    <property type="entry name" value="Winged helix' DNA-binding domain"/>
    <property type="match status" value="1"/>
</dbReference>
<dbReference type="Pfam" id="PF09339">
    <property type="entry name" value="HTH_IclR"/>
    <property type="match status" value="1"/>
</dbReference>
<accession>A0A327KS53</accession>
<feature type="domain" description="HTH iclR-type" evidence="4">
    <location>
        <begin position="32"/>
        <end position="93"/>
    </location>
</feature>
<evidence type="ECO:0000313" key="7">
    <source>
        <dbReference type="Proteomes" id="UP000248863"/>
    </source>
</evidence>
<dbReference type="InterPro" id="IPR014757">
    <property type="entry name" value="Tscrpt_reg_IclR_C"/>
</dbReference>
<dbReference type="PROSITE" id="PS51077">
    <property type="entry name" value="HTH_ICLR"/>
    <property type="match status" value="1"/>
</dbReference>
<feature type="domain" description="IclR-ED" evidence="5">
    <location>
        <begin position="94"/>
        <end position="278"/>
    </location>
</feature>
<dbReference type="Pfam" id="PF01614">
    <property type="entry name" value="IclR_C"/>
    <property type="match status" value="1"/>
</dbReference>
<dbReference type="InterPro" id="IPR036390">
    <property type="entry name" value="WH_DNA-bd_sf"/>
</dbReference>
<keyword evidence="7" id="KW-1185">Reference proteome</keyword>
<dbReference type="Proteomes" id="UP000248863">
    <property type="component" value="Unassembled WGS sequence"/>
</dbReference>
<protein>
    <recommendedName>
        <fullName evidence="8">IclR family transcriptional regulator</fullName>
    </recommendedName>
</protein>
<dbReference type="PANTHER" id="PTHR30136:SF24">
    <property type="entry name" value="HTH-TYPE TRANSCRIPTIONAL REPRESSOR ALLR"/>
    <property type="match status" value="1"/>
</dbReference>
<comment type="caution">
    <text evidence="6">The sequence shown here is derived from an EMBL/GenBank/DDBJ whole genome shotgun (WGS) entry which is preliminary data.</text>
</comment>
<dbReference type="EMBL" id="NPEU01000033">
    <property type="protein sequence ID" value="RAI40764.1"/>
    <property type="molecule type" value="Genomic_DNA"/>
</dbReference>
<evidence type="ECO:0000259" key="4">
    <source>
        <dbReference type="PROSITE" id="PS51077"/>
    </source>
</evidence>
<dbReference type="PROSITE" id="PS51078">
    <property type="entry name" value="ICLR_ED"/>
    <property type="match status" value="1"/>
</dbReference>
<dbReference type="AlphaFoldDB" id="A0A327KS53"/>
<dbReference type="InterPro" id="IPR029016">
    <property type="entry name" value="GAF-like_dom_sf"/>
</dbReference>
<sequence length="285" mass="30603">MVVVGASTLSVYDNVAYSQKLQNCATGWILVMNGPARILAVLQLYETAGPVLTVDDIARSLNLSASTAYRSVRSLVQAGFLDPVAGAGYALGPAFIRYDRLLRQGDRLSRIAEPVMRDLVAGAGGRGTVILCRRFRDCVMCVHEVRGDAPYAETTYERGVAMPMFVGASSKAIMAFLPDRQLKAVYLANEAVIRASGPATWPEFKAQLREIRRRGYALTDSEVARGRIGLAAPVFLDDQVIAGLSLVVTTSVMTRPAVEALVPTLVDAARAVTDGVSRDADAVPR</sequence>
<dbReference type="SMART" id="SM00346">
    <property type="entry name" value="HTH_ICLR"/>
    <property type="match status" value="1"/>
</dbReference>